<evidence type="ECO:0000313" key="7">
    <source>
        <dbReference type="EMBL" id="OMH85233.1"/>
    </source>
</evidence>
<proteinExistence type="inferred from homology"/>
<evidence type="ECO:0000256" key="1">
    <source>
        <dbReference type="ARBA" id="ARBA00004371"/>
    </source>
</evidence>
<evidence type="ECO:0000256" key="5">
    <source>
        <dbReference type="ARBA" id="ARBA00023228"/>
    </source>
</evidence>
<evidence type="ECO:0000313" key="8">
    <source>
        <dbReference type="Proteomes" id="UP000188320"/>
    </source>
</evidence>
<dbReference type="EMBL" id="LSSK01000101">
    <property type="protein sequence ID" value="OMH85233.1"/>
    <property type="molecule type" value="Genomic_DNA"/>
</dbReference>
<dbReference type="OrthoDB" id="76862at2759"/>
<evidence type="ECO:0000256" key="2">
    <source>
        <dbReference type="ARBA" id="ARBA00004496"/>
    </source>
</evidence>
<dbReference type="PANTHER" id="PTHR13342:SF2">
    <property type="entry name" value="RAGULATOR COMPLEX PROTEIN LAMTOR5"/>
    <property type="match status" value="1"/>
</dbReference>
<organism evidence="7 8">
    <name type="scientific">Zancudomyces culisetae</name>
    <name type="common">Gut fungus</name>
    <name type="synonym">Smittium culisetae</name>
    <dbReference type="NCBI Taxonomy" id="1213189"/>
    <lineage>
        <taxon>Eukaryota</taxon>
        <taxon>Fungi</taxon>
        <taxon>Fungi incertae sedis</taxon>
        <taxon>Zoopagomycota</taxon>
        <taxon>Kickxellomycotina</taxon>
        <taxon>Harpellomycetes</taxon>
        <taxon>Harpellales</taxon>
        <taxon>Legeriomycetaceae</taxon>
        <taxon>Zancudomyces</taxon>
    </lineage>
</organism>
<accession>A0A1R1PWE5</accession>
<reference evidence="8" key="1">
    <citation type="submission" date="2017-01" db="EMBL/GenBank/DDBJ databases">
        <authorList>
            <person name="Wang Y."/>
            <person name="White M."/>
            <person name="Kvist S."/>
            <person name="Moncalvo J.-M."/>
        </authorList>
    </citation>
    <scope>NUCLEOTIDE SEQUENCE [LARGE SCALE GENOMIC DNA]</scope>
    <source>
        <strain evidence="8">COL-18-3</strain>
    </source>
</reference>
<comment type="subcellular location">
    <subcellularLocation>
        <location evidence="2">Cytoplasm</location>
    </subcellularLocation>
    <subcellularLocation>
        <location evidence="1">Lysosome</location>
    </subcellularLocation>
</comment>
<comment type="caution">
    <text evidence="7">The sequence shown here is derived from an EMBL/GenBank/DDBJ whole genome shotgun (WGS) entry which is preliminary data.</text>
</comment>
<dbReference type="Pfam" id="PF16672">
    <property type="entry name" value="LAMTOR5"/>
    <property type="match status" value="1"/>
</dbReference>
<dbReference type="GO" id="GO:0071230">
    <property type="term" value="P:cellular response to amino acid stimulus"/>
    <property type="evidence" value="ECO:0007669"/>
    <property type="project" value="TreeGrafter"/>
</dbReference>
<dbReference type="Proteomes" id="UP000188320">
    <property type="component" value="Unassembled WGS sequence"/>
</dbReference>
<dbReference type="PANTHER" id="PTHR13342">
    <property type="entry name" value="RAGULATOR COMPLEX PROTEIN LAMTOR5"/>
    <property type="match status" value="1"/>
</dbReference>
<dbReference type="GO" id="GO:1904263">
    <property type="term" value="P:positive regulation of TORC1 signaling"/>
    <property type="evidence" value="ECO:0007669"/>
    <property type="project" value="TreeGrafter"/>
</dbReference>
<dbReference type="GO" id="GO:0043066">
    <property type="term" value="P:negative regulation of apoptotic process"/>
    <property type="evidence" value="ECO:0007669"/>
    <property type="project" value="InterPro"/>
</dbReference>
<name>A0A1R1PWE5_ZANCU</name>
<comment type="similarity">
    <text evidence="3">Belongs to the LAMTOR5 family.</text>
</comment>
<dbReference type="Gene3D" id="3.30.450.30">
    <property type="entry name" value="Dynein light chain 2a, cytoplasmic"/>
    <property type="match status" value="1"/>
</dbReference>
<dbReference type="InterPro" id="IPR024135">
    <property type="entry name" value="LAMTOR5"/>
</dbReference>
<keyword evidence="8" id="KW-1185">Reference proteome</keyword>
<evidence type="ECO:0000256" key="6">
    <source>
        <dbReference type="ARBA" id="ARBA00032692"/>
    </source>
</evidence>
<protein>
    <recommendedName>
        <fullName evidence="6">Late endosomal/lysosomal adaptor and MAPK and MTOR activator 5</fullName>
    </recommendedName>
</protein>
<dbReference type="GO" id="GO:0005085">
    <property type="term" value="F:guanyl-nucleotide exchange factor activity"/>
    <property type="evidence" value="ECO:0007669"/>
    <property type="project" value="TreeGrafter"/>
</dbReference>
<keyword evidence="4" id="KW-0963">Cytoplasm</keyword>
<gene>
    <name evidence="7" type="ORF">AX774_g1216</name>
</gene>
<sequence length="93" mass="10579">METQVEHCIEKIIQDKDVVGVLVIDDTGLCVSKWGNVNQGAAGLVFSISRRAEYVYPEDLIQNQNPCIIIESADKRILVKRQYDWTLCIVKKN</sequence>
<keyword evidence="5" id="KW-0458">Lysosome</keyword>
<evidence type="ECO:0000256" key="3">
    <source>
        <dbReference type="ARBA" id="ARBA00007795"/>
    </source>
</evidence>
<dbReference type="AlphaFoldDB" id="A0A1R1PWE5"/>
<evidence type="ECO:0000256" key="4">
    <source>
        <dbReference type="ARBA" id="ARBA00022490"/>
    </source>
</evidence>
<dbReference type="GO" id="GO:0071986">
    <property type="term" value="C:Ragulator complex"/>
    <property type="evidence" value="ECO:0007669"/>
    <property type="project" value="InterPro"/>
</dbReference>